<organism evidence="2 3">
    <name type="scientific">Halomonas icarae</name>
    <dbReference type="NCBI Taxonomy" id="2691040"/>
    <lineage>
        <taxon>Bacteria</taxon>
        <taxon>Pseudomonadati</taxon>
        <taxon>Pseudomonadota</taxon>
        <taxon>Gammaproteobacteria</taxon>
        <taxon>Oceanospirillales</taxon>
        <taxon>Halomonadaceae</taxon>
        <taxon>Halomonas</taxon>
    </lineage>
</organism>
<comment type="caution">
    <text evidence="2">The sequence shown here is derived from an EMBL/GenBank/DDBJ whole genome shotgun (WGS) entry which is preliminary data.</text>
</comment>
<dbReference type="AlphaFoldDB" id="A0A7X4VW58"/>
<sequence length="200" mass="21699">MTPRHPIAALLALLLLFTAGCTILPDREPQRLFALPASPDLDISGPSVAATLRVDSFSASAPHGGNRLLVMPSPDEYEAWSGVRWRDDASRLLQERLLEGFRQTGRLKGVVDDASRARSDATLTGHLTAFYLRLDRGTRHAVVRLDAQLIDESRRELLTSRRFEATSAAGDATPEAAIKAFGQASDALAEALIGWVVEAL</sequence>
<feature type="domain" description="ABC-type transport auxiliary lipoprotein component" evidence="1">
    <location>
        <begin position="51"/>
        <end position="191"/>
    </location>
</feature>
<accession>A0A7X4VW58</accession>
<name>A0A7X4VW58_9GAMM</name>
<evidence type="ECO:0000313" key="3">
    <source>
        <dbReference type="Proteomes" id="UP000448235"/>
    </source>
</evidence>
<dbReference type="Pfam" id="PF03886">
    <property type="entry name" value="ABC_trans_aux"/>
    <property type="match status" value="1"/>
</dbReference>
<evidence type="ECO:0000313" key="2">
    <source>
        <dbReference type="EMBL" id="NAW11291.1"/>
    </source>
</evidence>
<dbReference type="EMBL" id="WUTS01000001">
    <property type="protein sequence ID" value="NAW11291.1"/>
    <property type="molecule type" value="Genomic_DNA"/>
</dbReference>
<evidence type="ECO:0000259" key="1">
    <source>
        <dbReference type="Pfam" id="PF03886"/>
    </source>
</evidence>
<dbReference type="Proteomes" id="UP000448235">
    <property type="component" value="Unassembled WGS sequence"/>
</dbReference>
<dbReference type="PROSITE" id="PS51257">
    <property type="entry name" value="PROKAR_LIPOPROTEIN"/>
    <property type="match status" value="1"/>
</dbReference>
<protein>
    <recommendedName>
        <fullName evidence="1">ABC-type transport auxiliary lipoprotein component domain-containing protein</fullName>
    </recommendedName>
</protein>
<gene>
    <name evidence="2" type="ORF">GRB80_00305</name>
</gene>
<keyword evidence="3" id="KW-1185">Reference proteome</keyword>
<dbReference type="RefSeq" id="WP_161422132.1">
    <property type="nucleotide sequence ID" value="NZ_JARWMY010000002.1"/>
</dbReference>
<dbReference type="SUPFAM" id="SSF159594">
    <property type="entry name" value="XCC0632-like"/>
    <property type="match status" value="1"/>
</dbReference>
<reference evidence="2 3" key="1">
    <citation type="submission" date="2019-12" db="EMBL/GenBank/DDBJ databases">
        <title>Draft genome sequencing of Halomonas icarensis D1-1.</title>
        <authorList>
            <person name="Pandiyan K."/>
            <person name="Kushwaha P."/>
            <person name="Gowdham M."/>
            <person name="Chakdar H."/>
            <person name="Singh A."/>
            <person name="Kumar M."/>
            <person name="Saxena A.K."/>
        </authorList>
    </citation>
    <scope>NUCLEOTIDE SEQUENCE [LARGE SCALE GENOMIC DNA]</scope>
    <source>
        <strain evidence="2 3">D1-1</strain>
    </source>
</reference>
<dbReference type="Gene3D" id="3.40.50.10610">
    <property type="entry name" value="ABC-type transport auxiliary lipoprotein component"/>
    <property type="match status" value="1"/>
</dbReference>
<dbReference type="InterPro" id="IPR005586">
    <property type="entry name" value="ABC_trans_aux"/>
</dbReference>
<proteinExistence type="predicted"/>